<dbReference type="AlphaFoldDB" id="A0A177MBC1"/>
<evidence type="ECO:0000259" key="2">
    <source>
        <dbReference type="Pfam" id="PF13501"/>
    </source>
</evidence>
<evidence type="ECO:0000313" key="5">
    <source>
        <dbReference type="Proteomes" id="UP000077763"/>
    </source>
</evidence>
<dbReference type="InterPro" id="IPR032711">
    <property type="entry name" value="SoxY"/>
</dbReference>
<dbReference type="RefSeq" id="WP_064008580.1">
    <property type="nucleotide sequence ID" value="NZ_LUUG01000070.1"/>
</dbReference>
<sequence>MPSTRRLFLKHSGILLAGALLAGKPASAVAERLAKYFAAEDFATLYAQFIDQRTVIDSDKLNLILPEIAEDGAVVPVSIASELDGIEKLYLFADKNPTPLLAEFELTSLIVPFVTARIKLAESCNVILLAEHNGELLRTSRWVNVMRGGCGTG</sequence>
<evidence type="ECO:0000313" key="3">
    <source>
        <dbReference type="EMBL" id="OAI02645.1"/>
    </source>
</evidence>
<dbReference type="InterPro" id="IPR006311">
    <property type="entry name" value="TAT_signal"/>
</dbReference>
<dbReference type="InterPro" id="IPR016568">
    <property type="entry name" value="Sulphur_oxidation_SoxY"/>
</dbReference>
<accession>A0A177MBC1</accession>
<evidence type="ECO:0000256" key="1">
    <source>
        <dbReference type="SAM" id="SignalP"/>
    </source>
</evidence>
<feature type="chain" id="PRO_5013479474" description="Ig-like SoxY domain-containing protein" evidence="1">
    <location>
        <begin position="31"/>
        <end position="153"/>
    </location>
</feature>
<dbReference type="Pfam" id="PF13501">
    <property type="entry name" value="SoxY"/>
    <property type="match status" value="1"/>
</dbReference>
<name>A0A177MBC1_METMH</name>
<evidence type="ECO:0000313" key="4">
    <source>
        <dbReference type="EMBL" id="OAI04781.1"/>
    </source>
</evidence>
<evidence type="ECO:0000313" key="6">
    <source>
        <dbReference type="Proteomes" id="UP000078090"/>
    </source>
</evidence>
<dbReference type="EMBL" id="LUUG01000070">
    <property type="protein sequence ID" value="OAI04781.1"/>
    <property type="molecule type" value="Genomic_DNA"/>
</dbReference>
<dbReference type="EMBL" id="LUUH01000061">
    <property type="protein sequence ID" value="OAI02645.1"/>
    <property type="molecule type" value="Genomic_DNA"/>
</dbReference>
<dbReference type="Gene3D" id="2.60.40.2470">
    <property type="entry name" value="SoxY domain"/>
    <property type="match status" value="1"/>
</dbReference>
<proteinExistence type="predicted"/>
<gene>
    <name evidence="4" type="ORF">A1332_14110</name>
    <name evidence="3" type="ORF">A1353_15470</name>
</gene>
<feature type="domain" description="Ig-like SoxY" evidence="2">
    <location>
        <begin position="48"/>
        <end position="150"/>
    </location>
</feature>
<protein>
    <recommendedName>
        <fullName evidence="2">Ig-like SoxY domain-containing protein</fullName>
    </recommendedName>
</protein>
<dbReference type="Proteomes" id="UP000077763">
    <property type="component" value="Unassembled WGS sequence"/>
</dbReference>
<dbReference type="OrthoDB" id="9798154at2"/>
<keyword evidence="1" id="KW-0732">Signal</keyword>
<feature type="signal peptide" evidence="1">
    <location>
        <begin position="1"/>
        <end position="30"/>
    </location>
</feature>
<reference evidence="5 6" key="1">
    <citation type="submission" date="2016-03" db="EMBL/GenBank/DDBJ databases">
        <authorList>
            <person name="Ploux O."/>
        </authorList>
    </citation>
    <scope>NUCLEOTIDE SEQUENCE [LARGE SCALE GENOMIC DNA]</scope>
    <source>
        <strain evidence="4 6">R-45363</strain>
        <strain evidence="3 5">R-45371</strain>
    </source>
</reference>
<comment type="caution">
    <text evidence="3">The sequence shown here is derived from an EMBL/GenBank/DDBJ whole genome shotgun (WGS) entry which is preliminary data.</text>
</comment>
<organism evidence="3 5">
    <name type="scientific">Methylomonas methanica</name>
    <dbReference type="NCBI Taxonomy" id="421"/>
    <lineage>
        <taxon>Bacteria</taxon>
        <taxon>Pseudomonadati</taxon>
        <taxon>Pseudomonadota</taxon>
        <taxon>Gammaproteobacteria</taxon>
        <taxon>Methylococcales</taxon>
        <taxon>Methylococcaceae</taxon>
        <taxon>Methylomonas</taxon>
    </lineage>
</organism>
<dbReference type="PROSITE" id="PS51318">
    <property type="entry name" value="TAT"/>
    <property type="match status" value="1"/>
</dbReference>
<dbReference type="InterPro" id="IPR038162">
    <property type="entry name" value="SoxY_sf"/>
</dbReference>
<dbReference type="PIRSF" id="PIRSF010312">
    <property type="entry name" value="Sulphur_oxidation_SoxY"/>
    <property type="match status" value="1"/>
</dbReference>
<dbReference type="Proteomes" id="UP000078090">
    <property type="component" value="Unassembled WGS sequence"/>
</dbReference>